<dbReference type="RefSeq" id="WP_346247279.1">
    <property type="nucleotide sequence ID" value="NZ_JBDIZK010000008.1"/>
</dbReference>
<evidence type="ECO:0000313" key="3">
    <source>
        <dbReference type="Proteomes" id="UP001427805"/>
    </source>
</evidence>
<evidence type="ECO:0000259" key="1">
    <source>
        <dbReference type="Pfam" id="PF07238"/>
    </source>
</evidence>
<dbReference type="SUPFAM" id="SSF141371">
    <property type="entry name" value="PilZ domain-like"/>
    <property type="match status" value="1"/>
</dbReference>
<name>A0ABV0BAR5_9SPHN</name>
<keyword evidence="3" id="KW-1185">Reference proteome</keyword>
<comment type="caution">
    <text evidence="2">The sequence shown here is derived from an EMBL/GenBank/DDBJ whole genome shotgun (WGS) entry which is preliminary data.</text>
</comment>
<sequence>MLVARLELVGHGDRRSDVRHPVNAASTVRRLDGEPFDVIVIDFSRTGFSFVGDFDVPLGTIVSIGLAGSGLREAEVIWIDESCHGCRFREPLATEQMAKAFRGQKHVMAELEAALLRRARAEQER</sequence>
<reference evidence="2 3" key="1">
    <citation type="submission" date="2024-05" db="EMBL/GenBank/DDBJ databases">
        <title>Sphingomonas sp. HF-S3 16S ribosomal RNA gene Genome sequencing and assembly.</title>
        <authorList>
            <person name="Lee H."/>
        </authorList>
    </citation>
    <scope>NUCLEOTIDE SEQUENCE [LARGE SCALE GENOMIC DNA]</scope>
    <source>
        <strain evidence="2 3">HF-S3</strain>
    </source>
</reference>
<accession>A0ABV0BAR5</accession>
<protein>
    <submittedName>
        <fullName evidence="2">PilZ domain-containing protein</fullName>
    </submittedName>
</protein>
<organism evidence="2 3">
    <name type="scientific">Sphingomonas rustica</name>
    <dbReference type="NCBI Taxonomy" id="3103142"/>
    <lineage>
        <taxon>Bacteria</taxon>
        <taxon>Pseudomonadati</taxon>
        <taxon>Pseudomonadota</taxon>
        <taxon>Alphaproteobacteria</taxon>
        <taxon>Sphingomonadales</taxon>
        <taxon>Sphingomonadaceae</taxon>
        <taxon>Sphingomonas</taxon>
    </lineage>
</organism>
<dbReference type="InterPro" id="IPR009875">
    <property type="entry name" value="PilZ_domain"/>
</dbReference>
<dbReference type="EMBL" id="JBDIZK010000008">
    <property type="protein sequence ID" value="MEN3748260.1"/>
    <property type="molecule type" value="Genomic_DNA"/>
</dbReference>
<evidence type="ECO:0000313" key="2">
    <source>
        <dbReference type="EMBL" id="MEN3748260.1"/>
    </source>
</evidence>
<proteinExistence type="predicted"/>
<feature type="domain" description="PilZ" evidence="1">
    <location>
        <begin position="13"/>
        <end position="98"/>
    </location>
</feature>
<dbReference type="Proteomes" id="UP001427805">
    <property type="component" value="Unassembled WGS sequence"/>
</dbReference>
<dbReference type="Pfam" id="PF07238">
    <property type="entry name" value="PilZ"/>
    <property type="match status" value="1"/>
</dbReference>
<gene>
    <name evidence="2" type="ORF">TPR58_13875</name>
</gene>